<dbReference type="RefSeq" id="WP_284306983.1">
    <property type="nucleotide sequence ID" value="NZ_BSPB01000005.1"/>
</dbReference>
<dbReference type="Proteomes" id="UP001156903">
    <property type="component" value="Unassembled WGS sequence"/>
</dbReference>
<organism evidence="1 2">
    <name type="scientific">Hydrogenophaga electricum</name>
    <dbReference type="NCBI Taxonomy" id="1230953"/>
    <lineage>
        <taxon>Bacteria</taxon>
        <taxon>Pseudomonadati</taxon>
        <taxon>Pseudomonadota</taxon>
        <taxon>Betaproteobacteria</taxon>
        <taxon>Burkholderiales</taxon>
        <taxon>Comamonadaceae</taxon>
        <taxon>Hydrogenophaga</taxon>
    </lineage>
</organism>
<gene>
    <name evidence="1" type="ORF">GCM10007935_10640</name>
</gene>
<proteinExistence type="predicted"/>
<name>A0ABQ6C3R3_9BURK</name>
<evidence type="ECO:0000313" key="2">
    <source>
        <dbReference type="Proteomes" id="UP001156903"/>
    </source>
</evidence>
<comment type="caution">
    <text evidence="1">The sequence shown here is derived from an EMBL/GenBank/DDBJ whole genome shotgun (WGS) entry which is preliminary data.</text>
</comment>
<keyword evidence="2" id="KW-1185">Reference proteome</keyword>
<reference evidence="2" key="1">
    <citation type="journal article" date="2019" name="Int. J. Syst. Evol. Microbiol.">
        <title>The Global Catalogue of Microorganisms (GCM) 10K type strain sequencing project: providing services to taxonomists for standard genome sequencing and annotation.</title>
        <authorList>
            <consortium name="The Broad Institute Genomics Platform"/>
            <consortium name="The Broad Institute Genome Sequencing Center for Infectious Disease"/>
            <person name="Wu L."/>
            <person name="Ma J."/>
        </authorList>
    </citation>
    <scope>NUCLEOTIDE SEQUENCE [LARGE SCALE GENOMIC DNA]</scope>
    <source>
        <strain evidence="2">NBRC 109341</strain>
    </source>
</reference>
<accession>A0ABQ6C3R3</accession>
<evidence type="ECO:0000313" key="1">
    <source>
        <dbReference type="EMBL" id="GLS13634.1"/>
    </source>
</evidence>
<protein>
    <submittedName>
        <fullName evidence="1">Uncharacterized protein</fullName>
    </submittedName>
</protein>
<dbReference type="EMBL" id="BSPB01000005">
    <property type="protein sequence ID" value="GLS13634.1"/>
    <property type="molecule type" value="Genomic_DNA"/>
</dbReference>
<sequence>MKTTITFEIDTQGLDGYTDEYIAQLWHIAQANPEPWCNKEACELVGKVGTEIIRRWLTAMPPPLHHHAPGSHDRATLQEHGKWIGGVWTPNIYLKGESA</sequence>